<dbReference type="PROSITE" id="PS50011">
    <property type="entry name" value="PROTEIN_KINASE_DOM"/>
    <property type="match status" value="1"/>
</dbReference>
<evidence type="ECO:0000313" key="2">
    <source>
        <dbReference type="EMBL" id="KAF0501377.1"/>
    </source>
</evidence>
<proteinExistence type="predicted"/>
<dbReference type="SUPFAM" id="SSF56112">
    <property type="entry name" value="Protein kinase-like (PK-like)"/>
    <property type="match status" value="2"/>
</dbReference>
<dbReference type="Pfam" id="PF07714">
    <property type="entry name" value="PK_Tyr_Ser-Thr"/>
    <property type="match status" value="2"/>
</dbReference>
<dbReference type="GO" id="GO:0004674">
    <property type="term" value="F:protein serine/threonine kinase activity"/>
    <property type="evidence" value="ECO:0007669"/>
    <property type="project" value="TreeGrafter"/>
</dbReference>
<dbReference type="InterPro" id="IPR001245">
    <property type="entry name" value="Ser-Thr/Tyr_kinase_cat_dom"/>
</dbReference>
<reference evidence="2 3" key="1">
    <citation type="journal article" date="2019" name="Environ. Microbiol.">
        <title>At the nexus of three kingdoms: the genome of the mycorrhizal fungus Gigaspora margarita provides insights into plant, endobacterial and fungal interactions.</title>
        <authorList>
            <person name="Venice F."/>
            <person name="Ghignone S."/>
            <person name="Salvioli di Fossalunga A."/>
            <person name="Amselem J."/>
            <person name="Novero M."/>
            <person name="Xianan X."/>
            <person name="Sedzielewska Toro K."/>
            <person name="Morin E."/>
            <person name="Lipzen A."/>
            <person name="Grigoriev I.V."/>
            <person name="Henrissat B."/>
            <person name="Martin F.M."/>
            <person name="Bonfante P."/>
        </authorList>
    </citation>
    <scope>NUCLEOTIDE SEQUENCE [LARGE SCALE GENOMIC DNA]</scope>
    <source>
        <strain evidence="2 3">BEG34</strain>
    </source>
</reference>
<protein>
    <submittedName>
        <fullName evidence="2">Kinase-like protein</fullName>
    </submittedName>
</protein>
<dbReference type="OrthoDB" id="2436700at2759"/>
<name>A0A8H4AJ16_GIGMA</name>
<dbReference type="InterPro" id="IPR000719">
    <property type="entry name" value="Prot_kinase_dom"/>
</dbReference>
<accession>A0A8H4AJ16</accession>
<keyword evidence="2" id="KW-0418">Kinase</keyword>
<dbReference type="EMBL" id="WTPW01000538">
    <property type="protein sequence ID" value="KAF0501377.1"/>
    <property type="molecule type" value="Genomic_DNA"/>
</dbReference>
<dbReference type="GO" id="GO:0005524">
    <property type="term" value="F:ATP binding"/>
    <property type="evidence" value="ECO:0007669"/>
    <property type="project" value="UniProtKB-KW"/>
</dbReference>
<feature type="domain" description="Protein kinase" evidence="1">
    <location>
        <begin position="28"/>
        <end position="307"/>
    </location>
</feature>
<dbReference type="InterPro" id="IPR051681">
    <property type="entry name" value="Ser/Thr_Kinases-Pseudokinases"/>
</dbReference>
<dbReference type="PANTHER" id="PTHR44329">
    <property type="entry name" value="SERINE/THREONINE-PROTEIN KINASE TNNI3K-RELATED"/>
    <property type="match status" value="1"/>
</dbReference>
<evidence type="ECO:0000259" key="1">
    <source>
        <dbReference type="PROSITE" id="PS50011"/>
    </source>
</evidence>
<keyword evidence="2" id="KW-0808">Transferase</keyword>
<keyword evidence="3" id="KW-1185">Reference proteome</keyword>
<dbReference type="InterPro" id="IPR011009">
    <property type="entry name" value="Kinase-like_dom_sf"/>
</dbReference>
<dbReference type="PANTHER" id="PTHR44329:SF214">
    <property type="entry name" value="PROTEIN KINASE DOMAIN-CONTAINING PROTEIN"/>
    <property type="match status" value="1"/>
</dbReference>
<gene>
    <name evidence="2" type="ORF">F8M41_020015</name>
</gene>
<organism evidence="2 3">
    <name type="scientific">Gigaspora margarita</name>
    <dbReference type="NCBI Taxonomy" id="4874"/>
    <lineage>
        <taxon>Eukaryota</taxon>
        <taxon>Fungi</taxon>
        <taxon>Fungi incertae sedis</taxon>
        <taxon>Mucoromycota</taxon>
        <taxon>Glomeromycotina</taxon>
        <taxon>Glomeromycetes</taxon>
        <taxon>Diversisporales</taxon>
        <taxon>Gigasporaceae</taxon>
        <taxon>Gigaspora</taxon>
    </lineage>
</organism>
<comment type="caution">
    <text evidence="2">The sequence shown here is derived from an EMBL/GenBank/DDBJ whole genome shotgun (WGS) entry which is preliminary data.</text>
</comment>
<evidence type="ECO:0000313" key="3">
    <source>
        <dbReference type="Proteomes" id="UP000439903"/>
    </source>
</evidence>
<dbReference type="Proteomes" id="UP000439903">
    <property type="component" value="Unassembled WGS sequence"/>
</dbReference>
<dbReference type="PRINTS" id="PR00109">
    <property type="entry name" value="TYRKINASE"/>
</dbReference>
<sequence>MSNTSSSDSILKGMPAFLDPQSFMNNKFSFTTKSDIYSFGVVLWEISSGRKPFASLKKYAIAISIHRGEREKPIEGTPFEYKELYIQCWDEDPKKRPTIEQVFNSLDQLIYKPMDSHMTTENPSGGLLENIISEKIIHFYDYNQFSNHLKISEERLGIAKGLKYLHDNGIVHRGLHSKNILISGGRALIAGLGISELMNDTSLSISVARGMPEYIDPQCFKDNAYPRDMKSDIYSFGVILWEISSGHPPFQSFENGYAIAIHVFDGGREEPVEGTPAKYEQLYKQCWDNDPRVRPDIMLVLEWLNVI</sequence>
<dbReference type="Gene3D" id="1.10.510.10">
    <property type="entry name" value="Transferase(Phosphotransferase) domain 1"/>
    <property type="match status" value="2"/>
</dbReference>
<dbReference type="AlphaFoldDB" id="A0A8H4AJ16"/>